<evidence type="ECO:0000256" key="8">
    <source>
        <dbReference type="SAM" id="MobiDB-lite"/>
    </source>
</evidence>
<name>A0AAW1YAW4_RUBAR</name>
<evidence type="ECO:0000256" key="5">
    <source>
        <dbReference type="ARBA" id="ARBA00022475"/>
    </source>
</evidence>
<evidence type="ECO:0000313" key="9">
    <source>
        <dbReference type="EMBL" id="KAK9946223.1"/>
    </source>
</evidence>
<protein>
    <recommendedName>
        <fullName evidence="11">Protein BIG GRAIN 1-like A</fullName>
    </recommendedName>
</protein>
<evidence type="ECO:0000256" key="2">
    <source>
        <dbReference type="ARBA" id="ARBA00004236"/>
    </source>
</evidence>
<proteinExistence type="inferred from homology"/>
<comment type="similarity">
    <text evidence="3">Belongs to the BIG GRAIN 1 (BG1) plant protein family.</text>
</comment>
<comment type="subcellular location">
    <subcellularLocation>
        <location evidence="2">Cell membrane</location>
    </subcellularLocation>
</comment>
<feature type="compositionally biased region" description="Low complexity" evidence="8">
    <location>
        <begin position="257"/>
        <end position="275"/>
    </location>
</feature>
<dbReference type="GO" id="GO:0009734">
    <property type="term" value="P:auxin-activated signaling pathway"/>
    <property type="evidence" value="ECO:0007669"/>
    <property type="project" value="UniProtKB-KW"/>
</dbReference>
<evidence type="ECO:0008006" key="11">
    <source>
        <dbReference type="Google" id="ProtNLM"/>
    </source>
</evidence>
<evidence type="ECO:0000313" key="10">
    <source>
        <dbReference type="Proteomes" id="UP001457282"/>
    </source>
</evidence>
<dbReference type="AlphaFoldDB" id="A0AAW1YAW4"/>
<dbReference type="GO" id="GO:0005886">
    <property type="term" value="C:plasma membrane"/>
    <property type="evidence" value="ECO:0007669"/>
    <property type="project" value="UniProtKB-SubCell"/>
</dbReference>
<feature type="compositionally biased region" description="Low complexity" evidence="8">
    <location>
        <begin position="110"/>
        <end position="124"/>
    </location>
</feature>
<sequence length="436" mass="50008">MSRWENPSFSSSLLDKIYRSIDEGERSREDLKFYRETTTMAKRHSKSGRVTEQEEEMSALRRACLIEKWIEKKASEKADTQRRQHIQAELARSRKLDRDHDDVLFFSSNSCSSDSSSGGFSSSDAESMYGSRPPRGSCFVPSLWPKPIRTSVQPRSVKTEERKQRTLFHQHREFHMLDVYSHSRVSDQTFKVEESRSKSKSRALRIYDNLKKVKQPISPGGRVANFLNSLFTTGHSTRPKSTSSSSVAGYEERKMKSSQSSTCSSASSFSRSCLSKNSPNTREKLRNGVKKSVQFYPVSVIVGEDCQPCGQKCLYQEKDAHLMQVTVPTAWKIGRSHSIKTEDDIVKQRVLEKSRQAEEAAREFLKDHRRNQVKNELLANRDYNNNHDDDMDDDAASCSSSDLFELDHLAVIGKERYLEELPVYETTHVRTNRAIF</sequence>
<reference evidence="9 10" key="1">
    <citation type="journal article" date="2023" name="G3 (Bethesda)">
        <title>A chromosome-length genome assembly and annotation of blackberry (Rubus argutus, cv. 'Hillquist').</title>
        <authorList>
            <person name="Bruna T."/>
            <person name="Aryal R."/>
            <person name="Dudchenko O."/>
            <person name="Sargent D.J."/>
            <person name="Mead D."/>
            <person name="Buti M."/>
            <person name="Cavallini A."/>
            <person name="Hytonen T."/>
            <person name="Andres J."/>
            <person name="Pham M."/>
            <person name="Weisz D."/>
            <person name="Mascagni F."/>
            <person name="Usai G."/>
            <person name="Natali L."/>
            <person name="Bassil N."/>
            <person name="Fernandez G.E."/>
            <person name="Lomsadze A."/>
            <person name="Armour M."/>
            <person name="Olukolu B."/>
            <person name="Poorten T."/>
            <person name="Britton C."/>
            <person name="Davik J."/>
            <person name="Ashrafi H."/>
            <person name="Aiden E.L."/>
            <person name="Borodovsky M."/>
            <person name="Worthington M."/>
        </authorList>
    </citation>
    <scope>NUCLEOTIDE SEQUENCE [LARGE SCALE GENOMIC DNA]</scope>
    <source>
        <strain evidence="9">PI 553951</strain>
    </source>
</reference>
<dbReference type="PANTHER" id="PTHR33541">
    <property type="entry name" value="PROTEIN BIG GRAIN 1-LIKE A-RELATED"/>
    <property type="match status" value="1"/>
</dbReference>
<feature type="region of interest" description="Disordered" evidence="8">
    <location>
        <begin position="234"/>
        <end position="285"/>
    </location>
</feature>
<organism evidence="9 10">
    <name type="scientific">Rubus argutus</name>
    <name type="common">Southern blackberry</name>
    <dbReference type="NCBI Taxonomy" id="59490"/>
    <lineage>
        <taxon>Eukaryota</taxon>
        <taxon>Viridiplantae</taxon>
        <taxon>Streptophyta</taxon>
        <taxon>Embryophyta</taxon>
        <taxon>Tracheophyta</taxon>
        <taxon>Spermatophyta</taxon>
        <taxon>Magnoliopsida</taxon>
        <taxon>eudicotyledons</taxon>
        <taxon>Gunneridae</taxon>
        <taxon>Pentapetalae</taxon>
        <taxon>rosids</taxon>
        <taxon>fabids</taxon>
        <taxon>Rosales</taxon>
        <taxon>Rosaceae</taxon>
        <taxon>Rosoideae</taxon>
        <taxon>Rosoideae incertae sedis</taxon>
        <taxon>Rubus</taxon>
    </lineage>
</organism>
<evidence type="ECO:0000256" key="1">
    <source>
        <dbReference type="ARBA" id="ARBA00002281"/>
    </source>
</evidence>
<gene>
    <name evidence="9" type="ORF">M0R45_011698</name>
</gene>
<comment type="function">
    <text evidence="1">Involved in auxin transport. Regulator of the auxin signaling pathway.</text>
</comment>
<evidence type="ECO:0000256" key="4">
    <source>
        <dbReference type="ARBA" id="ARBA00022448"/>
    </source>
</evidence>
<comment type="caution">
    <text evidence="9">The sequence shown here is derived from an EMBL/GenBank/DDBJ whole genome shotgun (WGS) entry which is preliminary data.</text>
</comment>
<keyword evidence="4" id="KW-0813">Transport</keyword>
<dbReference type="EMBL" id="JBEDUW010000002">
    <property type="protein sequence ID" value="KAK9946223.1"/>
    <property type="molecule type" value="Genomic_DNA"/>
</dbReference>
<feature type="region of interest" description="Disordered" evidence="8">
    <location>
        <begin position="110"/>
        <end position="133"/>
    </location>
</feature>
<dbReference type="InterPro" id="IPR039621">
    <property type="entry name" value="BG1-like"/>
</dbReference>
<evidence type="ECO:0000256" key="3">
    <source>
        <dbReference type="ARBA" id="ARBA00010067"/>
    </source>
</evidence>
<keyword evidence="10" id="KW-1185">Reference proteome</keyword>
<evidence type="ECO:0000256" key="7">
    <source>
        <dbReference type="ARBA" id="ARBA00023294"/>
    </source>
</evidence>
<evidence type="ECO:0000256" key="6">
    <source>
        <dbReference type="ARBA" id="ARBA00023136"/>
    </source>
</evidence>
<dbReference type="Proteomes" id="UP001457282">
    <property type="component" value="Unassembled WGS sequence"/>
</dbReference>
<keyword evidence="5" id="KW-1003">Cell membrane</keyword>
<keyword evidence="7" id="KW-0927">Auxin signaling pathway</keyword>
<dbReference type="PANTHER" id="PTHR33541:SF12">
    <property type="entry name" value="PROTEIN BIG GRAIN 1-LIKE A"/>
    <property type="match status" value="1"/>
</dbReference>
<accession>A0AAW1YAW4</accession>
<keyword evidence="6" id="KW-0472">Membrane</keyword>